<evidence type="ECO:0000256" key="1">
    <source>
        <dbReference type="ARBA" id="ARBA00023015"/>
    </source>
</evidence>
<protein>
    <submittedName>
        <fullName evidence="6">TetR family transcriptional regulator</fullName>
    </submittedName>
</protein>
<dbReference type="Pfam" id="PF16925">
    <property type="entry name" value="TetR_C_13"/>
    <property type="match status" value="1"/>
</dbReference>
<dbReference type="EMBL" id="VFOK01000001">
    <property type="protein sequence ID" value="TQL32508.1"/>
    <property type="molecule type" value="Genomic_DNA"/>
</dbReference>
<proteinExistence type="predicted"/>
<dbReference type="InterPro" id="IPR036271">
    <property type="entry name" value="Tet_transcr_reg_TetR-rel_C_sf"/>
</dbReference>
<dbReference type="SUPFAM" id="SSF46689">
    <property type="entry name" value="Homeodomain-like"/>
    <property type="match status" value="1"/>
</dbReference>
<evidence type="ECO:0000259" key="5">
    <source>
        <dbReference type="PROSITE" id="PS50977"/>
    </source>
</evidence>
<dbReference type="OrthoDB" id="9805134at2"/>
<dbReference type="Gene3D" id="1.10.10.60">
    <property type="entry name" value="Homeodomain-like"/>
    <property type="match status" value="1"/>
</dbReference>
<dbReference type="SUPFAM" id="SSF48498">
    <property type="entry name" value="Tetracyclin repressor-like, C-terminal domain"/>
    <property type="match status" value="1"/>
</dbReference>
<dbReference type="GO" id="GO:0003677">
    <property type="term" value="F:DNA binding"/>
    <property type="evidence" value="ECO:0007669"/>
    <property type="project" value="UniProtKB-UniRule"/>
</dbReference>
<reference evidence="6 7" key="1">
    <citation type="submission" date="2019-06" db="EMBL/GenBank/DDBJ databases">
        <title>Sequencing the genomes of 1000 actinobacteria strains.</title>
        <authorList>
            <person name="Klenk H.-P."/>
        </authorList>
    </citation>
    <scope>NUCLEOTIDE SEQUENCE [LARGE SCALE GENOMIC DNA]</scope>
    <source>
        <strain evidence="6 7">DSM 24617</strain>
    </source>
</reference>
<keyword evidence="1" id="KW-0805">Transcription regulation</keyword>
<name>A0A542X9K3_9MICO</name>
<dbReference type="PANTHER" id="PTHR47506">
    <property type="entry name" value="TRANSCRIPTIONAL REGULATORY PROTEIN"/>
    <property type="match status" value="1"/>
</dbReference>
<dbReference type="Proteomes" id="UP000318336">
    <property type="component" value="Unassembled WGS sequence"/>
</dbReference>
<comment type="caution">
    <text evidence="6">The sequence shown here is derived from an EMBL/GenBank/DDBJ whole genome shotgun (WGS) entry which is preliminary data.</text>
</comment>
<evidence type="ECO:0000256" key="2">
    <source>
        <dbReference type="ARBA" id="ARBA00023125"/>
    </source>
</evidence>
<sequence length="192" mass="20618">MARHKEFDEQRALDHALETFWSGTYAATSTQDLCTSTGLSRSSLYNTFTCKSDLYRRALERYDELRAAERGDYLDRAGTGREVLAALLGDVLHAQCDSPERRSCMAINAAVELGDSDPEIAALSRASFDSFRAVVAALIARGQDDGSISATTPAAELAAVVHATLSGLQISARVSSDPAAHTKALHTLLSLL</sequence>
<feature type="DNA-binding region" description="H-T-H motif" evidence="4">
    <location>
        <begin position="29"/>
        <end position="48"/>
    </location>
</feature>
<dbReference type="PROSITE" id="PS50977">
    <property type="entry name" value="HTH_TETR_2"/>
    <property type="match status" value="1"/>
</dbReference>
<dbReference type="Pfam" id="PF00440">
    <property type="entry name" value="TetR_N"/>
    <property type="match status" value="1"/>
</dbReference>
<dbReference type="InterPro" id="IPR001647">
    <property type="entry name" value="HTH_TetR"/>
</dbReference>
<evidence type="ECO:0000313" key="7">
    <source>
        <dbReference type="Proteomes" id="UP000318336"/>
    </source>
</evidence>
<dbReference type="Gene3D" id="1.10.357.10">
    <property type="entry name" value="Tetracycline Repressor, domain 2"/>
    <property type="match status" value="1"/>
</dbReference>
<dbReference type="InterPro" id="IPR011075">
    <property type="entry name" value="TetR_C"/>
</dbReference>
<evidence type="ECO:0000256" key="3">
    <source>
        <dbReference type="ARBA" id="ARBA00023163"/>
    </source>
</evidence>
<organism evidence="6 7">
    <name type="scientific">Barrientosiimonas humi</name>
    <dbReference type="NCBI Taxonomy" id="999931"/>
    <lineage>
        <taxon>Bacteria</taxon>
        <taxon>Bacillati</taxon>
        <taxon>Actinomycetota</taxon>
        <taxon>Actinomycetes</taxon>
        <taxon>Micrococcales</taxon>
        <taxon>Dermacoccaceae</taxon>
        <taxon>Barrientosiimonas</taxon>
    </lineage>
</organism>
<keyword evidence="7" id="KW-1185">Reference proteome</keyword>
<feature type="domain" description="HTH tetR-type" evidence="5">
    <location>
        <begin position="6"/>
        <end position="66"/>
    </location>
</feature>
<evidence type="ECO:0000313" key="6">
    <source>
        <dbReference type="EMBL" id="TQL32508.1"/>
    </source>
</evidence>
<evidence type="ECO:0000256" key="4">
    <source>
        <dbReference type="PROSITE-ProRule" id="PRU00335"/>
    </source>
</evidence>
<dbReference type="AlphaFoldDB" id="A0A542X9K3"/>
<gene>
    <name evidence="6" type="ORF">FB554_0634</name>
</gene>
<keyword evidence="3" id="KW-0804">Transcription</keyword>
<dbReference type="RefSeq" id="WP_142004594.1">
    <property type="nucleotide sequence ID" value="NZ_CAJTBP010000001.1"/>
</dbReference>
<dbReference type="InterPro" id="IPR009057">
    <property type="entry name" value="Homeodomain-like_sf"/>
</dbReference>
<keyword evidence="2 4" id="KW-0238">DNA-binding</keyword>
<dbReference type="PANTHER" id="PTHR47506:SF1">
    <property type="entry name" value="HTH-TYPE TRANSCRIPTIONAL REGULATOR YJDC"/>
    <property type="match status" value="1"/>
</dbReference>
<accession>A0A542X9K3</accession>